<feature type="transmembrane region" description="Helical" evidence="1">
    <location>
        <begin position="20"/>
        <end position="38"/>
    </location>
</feature>
<protein>
    <submittedName>
        <fullName evidence="2">Uncharacterized protein</fullName>
    </submittedName>
</protein>
<dbReference type="Proteomes" id="UP000478546">
    <property type="component" value="Unassembled WGS sequence"/>
</dbReference>
<dbReference type="RefSeq" id="WP_162346165.1">
    <property type="nucleotide sequence ID" value="NZ_JAAEAA010000010.1"/>
</dbReference>
<dbReference type="EMBL" id="JAAEAA010000010">
    <property type="protein sequence ID" value="NDK56102.1"/>
    <property type="molecule type" value="Genomic_DNA"/>
</dbReference>
<reference evidence="2 3" key="1">
    <citation type="submission" date="2020-01" db="EMBL/GenBank/DDBJ databases">
        <authorList>
            <person name="Kim M.K."/>
        </authorList>
    </citation>
    <scope>NUCLEOTIDE SEQUENCE [LARGE SCALE GENOMIC DNA]</scope>
    <source>
        <strain evidence="2 3">BT213</strain>
    </source>
</reference>
<keyword evidence="1" id="KW-0812">Transmembrane</keyword>
<keyword evidence="1" id="KW-0472">Membrane</keyword>
<proteinExistence type="predicted"/>
<evidence type="ECO:0000313" key="2">
    <source>
        <dbReference type="EMBL" id="NDK56102.1"/>
    </source>
</evidence>
<sequence length="150" mass="16694">MKKMRPVPVAFSDVTAIVKANLSGWYMLLALLLFSLFMSGCDIMQQEEEEKLDGCFPTTDCVLQGTAVTIACGYGAFQNTWLQLNDTTYLQPWVNATAVQTLKPGQKYSFGYIEVERDNRYDNIYTCMAALPKAKIIKLTCLQPVAGTAN</sequence>
<evidence type="ECO:0000313" key="3">
    <source>
        <dbReference type="Proteomes" id="UP000478546"/>
    </source>
</evidence>
<name>A0A6B2H9B9_9BACT</name>
<keyword evidence="1" id="KW-1133">Transmembrane helix</keyword>
<organism evidence="2 3">
    <name type="scientific">Pontibacter fetidus</name>
    <dbReference type="NCBI Taxonomy" id="2700082"/>
    <lineage>
        <taxon>Bacteria</taxon>
        <taxon>Pseudomonadati</taxon>
        <taxon>Bacteroidota</taxon>
        <taxon>Cytophagia</taxon>
        <taxon>Cytophagales</taxon>
        <taxon>Hymenobacteraceae</taxon>
        <taxon>Pontibacter</taxon>
    </lineage>
</organism>
<dbReference type="AlphaFoldDB" id="A0A6B2H9B9"/>
<gene>
    <name evidence="2" type="ORF">GWO68_09245</name>
</gene>
<comment type="caution">
    <text evidence="2">The sequence shown here is derived from an EMBL/GenBank/DDBJ whole genome shotgun (WGS) entry which is preliminary data.</text>
</comment>
<accession>A0A6B2H9B9</accession>
<keyword evidence="3" id="KW-1185">Reference proteome</keyword>
<evidence type="ECO:0000256" key="1">
    <source>
        <dbReference type="SAM" id="Phobius"/>
    </source>
</evidence>